<protein>
    <submittedName>
        <fullName evidence="3">Uncharacterized protein</fullName>
    </submittedName>
</protein>
<reference evidence="3" key="1">
    <citation type="submission" date="2013-12" db="EMBL/GenBank/DDBJ databases">
        <title>A Varibaculum cambriense genome reconstructed from a premature infant gut community with otherwise low bacterial novelty that shifts toward anaerobic metabolism during the third week of life.</title>
        <authorList>
            <person name="Brown C.T."/>
            <person name="Sharon I."/>
            <person name="Thomas B.C."/>
            <person name="Castelle C.J."/>
            <person name="Morowitz M.J."/>
            <person name="Banfield J.F."/>
        </authorList>
    </citation>
    <scope>NUCLEOTIDE SEQUENCE</scope>
</reference>
<keyword evidence="2" id="KW-1133">Transmembrane helix</keyword>
<evidence type="ECO:0000313" key="3">
    <source>
        <dbReference type="EMBL" id="ETJ19704.1"/>
    </source>
</evidence>
<feature type="region of interest" description="Disordered" evidence="1">
    <location>
        <begin position="54"/>
        <end position="83"/>
    </location>
</feature>
<evidence type="ECO:0000256" key="1">
    <source>
        <dbReference type="SAM" id="MobiDB-lite"/>
    </source>
</evidence>
<evidence type="ECO:0000256" key="2">
    <source>
        <dbReference type="SAM" id="Phobius"/>
    </source>
</evidence>
<feature type="transmembrane region" description="Helical" evidence="2">
    <location>
        <begin position="171"/>
        <end position="193"/>
    </location>
</feature>
<name>W1WTC0_9ZZZZ</name>
<dbReference type="EMBL" id="AZMM01018487">
    <property type="protein sequence ID" value="ETJ19704.1"/>
    <property type="molecule type" value="Genomic_DNA"/>
</dbReference>
<accession>W1WTC0</accession>
<dbReference type="AlphaFoldDB" id="W1WTC0"/>
<organism evidence="3">
    <name type="scientific">human gut metagenome</name>
    <dbReference type="NCBI Taxonomy" id="408170"/>
    <lineage>
        <taxon>unclassified sequences</taxon>
        <taxon>metagenomes</taxon>
        <taxon>organismal metagenomes</taxon>
    </lineage>
</organism>
<sequence length="216" mass="24431">MRPAFGDWRSLVAHFVRDEGVGGSNPLSPTKFEKPAQRAGFFALVAYEDENLRGQGGSTRAKRENVAPATARRASHEVASNPLSPTNLEKPAYGLVFCFLRPEEDENFRGQGGSIRRRPDKTRQRRIRQMCRPIVGCGVNTLFDLHTTHFPAKFAPHISLSINGFVTETIVFFYICLNLFLRYLWLALAFSAVRFSVHGINRSDIHLFLRFFSLNA</sequence>
<keyword evidence="2" id="KW-0812">Transmembrane</keyword>
<proteinExistence type="predicted"/>
<gene>
    <name evidence="3" type="ORF">Q604_UNBC18487G0010</name>
</gene>
<keyword evidence="2" id="KW-0472">Membrane</keyword>
<dbReference type="AntiFam" id="ANF00010">
    <property type="entry name" value="tRNA translation"/>
</dbReference>
<comment type="caution">
    <text evidence="3">The sequence shown here is derived from an EMBL/GenBank/DDBJ whole genome shotgun (WGS) entry which is preliminary data.</text>
</comment>